<dbReference type="OMA" id="ERCFVEQ"/>
<reference evidence="2" key="1">
    <citation type="submission" date="2018-07" db="EMBL/GenBank/DDBJ databases">
        <authorList>
            <person name="Quirk P.G."/>
            <person name="Krulwich T.A."/>
        </authorList>
    </citation>
    <scope>NUCLEOTIDE SEQUENCE</scope>
</reference>
<dbReference type="AlphaFoldDB" id="A0A336M1X3"/>
<feature type="transmembrane region" description="Helical" evidence="1">
    <location>
        <begin position="231"/>
        <end position="254"/>
    </location>
</feature>
<evidence type="ECO:0000256" key="1">
    <source>
        <dbReference type="SAM" id="Phobius"/>
    </source>
</evidence>
<gene>
    <name evidence="2" type="primary">CSON006823</name>
</gene>
<proteinExistence type="predicted"/>
<accession>A0A336M1X3</accession>
<dbReference type="VEuPathDB" id="VectorBase:CSON006823"/>
<keyword evidence="1" id="KW-0812">Transmembrane</keyword>
<keyword evidence="1" id="KW-0472">Membrane</keyword>
<feature type="transmembrane region" description="Helical" evidence="1">
    <location>
        <begin position="194"/>
        <end position="219"/>
    </location>
</feature>
<organism evidence="2">
    <name type="scientific">Culicoides sonorensis</name>
    <name type="common">Biting midge</name>
    <dbReference type="NCBI Taxonomy" id="179676"/>
    <lineage>
        <taxon>Eukaryota</taxon>
        <taxon>Metazoa</taxon>
        <taxon>Ecdysozoa</taxon>
        <taxon>Arthropoda</taxon>
        <taxon>Hexapoda</taxon>
        <taxon>Insecta</taxon>
        <taxon>Pterygota</taxon>
        <taxon>Neoptera</taxon>
        <taxon>Endopterygota</taxon>
        <taxon>Diptera</taxon>
        <taxon>Nematocera</taxon>
        <taxon>Chironomoidea</taxon>
        <taxon>Ceratopogonidae</taxon>
        <taxon>Ceratopogoninae</taxon>
        <taxon>Culicoides</taxon>
        <taxon>Monoculicoides</taxon>
    </lineage>
</organism>
<dbReference type="EMBL" id="UFQT01000257">
    <property type="protein sequence ID" value="SSX22447.1"/>
    <property type="molecule type" value="Genomic_DNA"/>
</dbReference>
<name>A0A336M1X3_CULSO</name>
<keyword evidence="1" id="KW-1133">Transmembrane helix</keyword>
<evidence type="ECO:0000313" key="2">
    <source>
        <dbReference type="EMBL" id="SSX22447.1"/>
    </source>
</evidence>
<sequence length="280" mass="32373">MVSEERIQSEIKLKLKSRIFLGTYEKRVFVSDINDYRSVVILSPSETELSMDLMDVSRILNKYYKDTKYFFGFSTENKSIIQTTGLLYVDELDDEPFGHFWFQIKSIKFKNSEVKLKLKVLRSVGESDYNSSTNTSTFKNNMVSRTLDENSLESIEWNVILTSWVESASASIKRFLYYDINVQNIKKTINNITLLILGLVACSLQFVKYVGIFTLQFMAELSRLIHVCMPLFFGVLDLFSRIIGGLFIFMTMLWKDSIGGNKRIAIKPNQPGIRPAINYR</sequence>
<protein>
    <submittedName>
        <fullName evidence="2">CSON006823 protein</fullName>
    </submittedName>
</protein>